<evidence type="ECO:0000313" key="1">
    <source>
        <dbReference type="EMBL" id="EGG55808.1"/>
    </source>
</evidence>
<dbReference type="HOGENOM" id="CLU_2010934_0_0_4"/>
<sequence>MSLKSLVQLFAEKFLQSKKGWVADQSTISLQDSTQLSVITDGKSHPFTMPYTGVVNLRGYGVWFTDIGGFNLINLGPSANGNLSIWAYAKKGQELTYAIGQSNQFSAAYIRIYKVEGNN</sequence>
<gene>
    <name evidence="1" type="ORF">HMPREF9439_01061</name>
</gene>
<dbReference type="EMBL" id="AFBP01000022">
    <property type="protein sequence ID" value="EGG55808.1"/>
    <property type="molecule type" value="Genomic_DNA"/>
</dbReference>
<dbReference type="RefSeq" id="WP_008863969.1">
    <property type="nucleotide sequence ID" value="NZ_GL883695.1"/>
</dbReference>
<accession>F3QJG0</accession>
<organism evidence="1 2">
    <name type="scientific">Parasutterella excrementihominis YIT 11859</name>
    <dbReference type="NCBI Taxonomy" id="762966"/>
    <lineage>
        <taxon>Bacteria</taxon>
        <taxon>Pseudomonadati</taxon>
        <taxon>Pseudomonadota</taxon>
        <taxon>Betaproteobacteria</taxon>
        <taxon>Burkholderiales</taxon>
        <taxon>Sutterellaceae</taxon>
        <taxon>Parasutterella</taxon>
    </lineage>
</organism>
<dbReference type="GeneID" id="43348514"/>
<dbReference type="AlphaFoldDB" id="F3QJG0"/>
<keyword evidence="2" id="KW-1185">Reference proteome</keyword>
<evidence type="ECO:0000313" key="2">
    <source>
        <dbReference type="Proteomes" id="UP000005156"/>
    </source>
</evidence>
<comment type="caution">
    <text evidence="1">The sequence shown here is derived from an EMBL/GenBank/DDBJ whole genome shotgun (WGS) entry which is preliminary data.</text>
</comment>
<dbReference type="eggNOG" id="ENOG50348NX">
    <property type="taxonomic scope" value="Bacteria"/>
</dbReference>
<dbReference type="Proteomes" id="UP000005156">
    <property type="component" value="Unassembled WGS sequence"/>
</dbReference>
<reference evidence="1 2" key="1">
    <citation type="submission" date="2011-02" db="EMBL/GenBank/DDBJ databases">
        <authorList>
            <person name="Weinstock G."/>
            <person name="Sodergren E."/>
            <person name="Clifton S."/>
            <person name="Fulton L."/>
            <person name="Fulton B."/>
            <person name="Courtney L."/>
            <person name="Fronick C."/>
            <person name="Harrison M."/>
            <person name="Strong C."/>
            <person name="Farmer C."/>
            <person name="Delahaunty K."/>
            <person name="Markovic C."/>
            <person name="Hall O."/>
            <person name="Minx P."/>
            <person name="Tomlinson C."/>
            <person name="Mitreva M."/>
            <person name="Hou S."/>
            <person name="Chen J."/>
            <person name="Wollam A."/>
            <person name="Pepin K.H."/>
            <person name="Johnson M."/>
            <person name="Bhonagiri V."/>
            <person name="Zhang X."/>
            <person name="Suruliraj S."/>
            <person name="Warren W."/>
            <person name="Chinwalla A."/>
            <person name="Mardis E.R."/>
            <person name="Wilson R.K."/>
        </authorList>
    </citation>
    <scope>NUCLEOTIDE SEQUENCE [LARGE SCALE GENOMIC DNA]</scope>
    <source>
        <strain evidence="1 2">YIT 11859</strain>
    </source>
</reference>
<name>F3QJG0_9BURK</name>
<proteinExistence type="predicted"/>
<protein>
    <submittedName>
        <fullName evidence="1">Uncharacterized protein</fullName>
    </submittedName>
</protein>